<organism evidence="7 8">
    <name type="scientific">Xylanimonas protaetiae</name>
    <dbReference type="NCBI Taxonomy" id="2509457"/>
    <lineage>
        <taxon>Bacteria</taxon>
        <taxon>Bacillati</taxon>
        <taxon>Actinomycetota</taxon>
        <taxon>Actinomycetes</taxon>
        <taxon>Micrococcales</taxon>
        <taxon>Promicromonosporaceae</taxon>
        <taxon>Xylanimonas</taxon>
    </lineage>
</organism>
<protein>
    <submittedName>
        <fullName evidence="7">TetR/AcrR family transcriptional regulator</fullName>
    </submittedName>
</protein>
<name>A0A4P6FAT8_9MICO</name>
<keyword evidence="3" id="KW-0804">Transcription</keyword>
<feature type="compositionally biased region" description="Low complexity" evidence="5">
    <location>
        <begin position="204"/>
        <end position="216"/>
    </location>
</feature>
<dbReference type="GO" id="GO:0003700">
    <property type="term" value="F:DNA-binding transcription factor activity"/>
    <property type="evidence" value="ECO:0007669"/>
    <property type="project" value="TreeGrafter"/>
</dbReference>
<dbReference type="PANTHER" id="PTHR30055">
    <property type="entry name" value="HTH-TYPE TRANSCRIPTIONAL REGULATOR RUTR"/>
    <property type="match status" value="1"/>
</dbReference>
<evidence type="ECO:0000313" key="8">
    <source>
        <dbReference type="Proteomes" id="UP000292118"/>
    </source>
</evidence>
<feature type="DNA-binding region" description="H-T-H motif" evidence="4">
    <location>
        <begin position="29"/>
        <end position="48"/>
    </location>
</feature>
<feature type="domain" description="HTH tetR-type" evidence="6">
    <location>
        <begin position="5"/>
        <end position="66"/>
    </location>
</feature>
<evidence type="ECO:0000256" key="4">
    <source>
        <dbReference type="PROSITE-ProRule" id="PRU00335"/>
    </source>
</evidence>
<accession>A0A4P6FAT8</accession>
<dbReference type="InterPro" id="IPR009057">
    <property type="entry name" value="Homeodomain-like_sf"/>
</dbReference>
<evidence type="ECO:0000256" key="2">
    <source>
        <dbReference type="ARBA" id="ARBA00023125"/>
    </source>
</evidence>
<keyword evidence="2 4" id="KW-0238">DNA-binding</keyword>
<keyword evidence="1" id="KW-0805">Transcription regulation</keyword>
<dbReference type="AlphaFoldDB" id="A0A4P6FAT8"/>
<dbReference type="Pfam" id="PF00440">
    <property type="entry name" value="TetR_N"/>
    <property type="match status" value="1"/>
</dbReference>
<evidence type="ECO:0000256" key="5">
    <source>
        <dbReference type="SAM" id="MobiDB-lite"/>
    </source>
</evidence>
<dbReference type="RefSeq" id="WP_129190047.1">
    <property type="nucleotide sequence ID" value="NZ_CP035493.1"/>
</dbReference>
<dbReference type="Gene3D" id="1.10.357.10">
    <property type="entry name" value="Tetracycline Repressor, domain 2"/>
    <property type="match status" value="1"/>
</dbReference>
<dbReference type="KEGG" id="xya:ET471_16310"/>
<evidence type="ECO:0000256" key="1">
    <source>
        <dbReference type="ARBA" id="ARBA00023015"/>
    </source>
</evidence>
<dbReference type="OrthoDB" id="2356263at2"/>
<dbReference type="SUPFAM" id="SSF46689">
    <property type="entry name" value="Homeodomain-like"/>
    <property type="match status" value="1"/>
</dbReference>
<feature type="region of interest" description="Disordered" evidence="5">
    <location>
        <begin position="195"/>
        <end position="230"/>
    </location>
</feature>
<dbReference type="GO" id="GO:0000976">
    <property type="term" value="F:transcription cis-regulatory region binding"/>
    <property type="evidence" value="ECO:0007669"/>
    <property type="project" value="TreeGrafter"/>
</dbReference>
<evidence type="ECO:0000256" key="3">
    <source>
        <dbReference type="ARBA" id="ARBA00023163"/>
    </source>
</evidence>
<dbReference type="PROSITE" id="PS50977">
    <property type="entry name" value="HTH_TETR_2"/>
    <property type="match status" value="1"/>
</dbReference>
<dbReference type="Proteomes" id="UP000292118">
    <property type="component" value="Chromosome"/>
</dbReference>
<gene>
    <name evidence="7" type="ORF">ET471_16310</name>
</gene>
<reference evidence="7 8" key="1">
    <citation type="submission" date="2019-01" db="EMBL/GenBank/DDBJ databases">
        <title>Genome sequencing of strain FW10M-9.</title>
        <authorList>
            <person name="Heo J."/>
            <person name="Kim S.-J."/>
            <person name="Kim J.-S."/>
            <person name="Hong S.-B."/>
            <person name="Kwon S.-W."/>
        </authorList>
    </citation>
    <scope>NUCLEOTIDE SEQUENCE [LARGE SCALE GENOMIC DNA]</scope>
    <source>
        <strain evidence="7 8">FW10M-9</strain>
    </source>
</reference>
<dbReference type="InterPro" id="IPR050109">
    <property type="entry name" value="HTH-type_TetR-like_transc_reg"/>
</dbReference>
<proteinExistence type="predicted"/>
<evidence type="ECO:0000259" key="6">
    <source>
        <dbReference type="PROSITE" id="PS50977"/>
    </source>
</evidence>
<sequence length="230" mass="24870">MTRSDAQRSALLDAAERLFAEEGISGVSDRRIAADAGHRNHSAVAYHFGGRAGLLEALVERHTRELHDSMRDRLERSDSVLDDVRALVLPTTDALDALPWPSWRARFLATLVDDPQTRELARTNLELSPLASAVVRSALSRLTELDPAVAQGRARLMVWMVVNTCADVERAPQRPDWRAVGAFLSDAIAGMLQAPSSQERSVGARRAAVAGRGTMARAHEPAGGPSDPPG</sequence>
<dbReference type="PANTHER" id="PTHR30055:SF234">
    <property type="entry name" value="HTH-TYPE TRANSCRIPTIONAL REGULATOR BETI"/>
    <property type="match status" value="1"/>
</dbReference>
<dbReference type="EMBL" id="CP035493">
    <property type="protein sequence ID" value="QAY71399.1"/>
    <property type="molecule type" value="Genomic_DNA"/>
</dbReference>
<keyword evidence="8" id="KW-1185">Reference proteome</keyword>
<evidence type="ECO:0000313" key="7">
    <source>
        <dbReference type="EMBL" id="QAY71399.1"/>
    </source>
</evidence>
<dbReference type="InterPro" id="IPR001647">
    <property type="entry name" value="HTH_TetR"/>
</dbReference>